<feature type="signal peptide" evidence="2">
    <location>
        <begin position="1"/>
        <end position="23"/>
    </location>
</feature>
<keyword evidence="2" id="KW-0732">Signal</keyword>
<organism evidence="3 4">
    <name type="scientific">Rehmannia glutinosa</name>
    <name type="common">Chinese foxglove</name>
    <dbReference type="NCBI Taxonomy" id="99300"/>
    <lineage>
        <taxon>Eukaryota</taxon>
        <taxon>Viridiplantae</taxon>
        <taxon>Streptophyta</taxon>
        <taxon>Embryophyta</taxon>
        <taxon>Tracheophyta</taxon>
        <taxon>Spermatophyta</taxon>
        <taxon>Magnoliopsida</taxon>
        <taxon>eudicotyledons</taxon>
        <taxon>Gunneridae</taxon>
        <taxon>Pentapetalae</taxon>
        <taxon>asterids</taxon>
        <taxon>lamiids</taxon>
        <taxon>Lamiales</taxon>
        <taxon>Orobanchaceae</taxon>
        <taxon>Rehmannieae</taxon>
        <taxon>Rehmannia</taxon>
    </lineage>
</organism>
<accession>A0ABR0XKM2</accession>
<dbReference type="PANTHER" id="PTHR23201">
    <property type="entry name" value="EXTENSIN, PROLINE-RICH PROTEIN"/>
    <property type="match status" value="1"/>
</dbReference>
<dbReference type="PANTHER" id="PTHR23201:SF45">
    <property type="entry name" value="SNAKIN-2-LIKE"/>
    <property type="match status" value="1"/>
</dbReference>
<reference evidence="3 4" key="1">
    <citation type="journal article" date="2021" name="Comput. Struct. Biotechnol. J.">
        <title>De novo genome assembly of the potent medicinal plant Rehmannia glutinosa using nanopore technology.</title>
        <authorList>
            <person name="Ma L."/>
            <person name="Dong C."/>
            <person name="Song C."/>
            <person name="Wang X."/>
            <person name="Zheng X."/>
            <person name="Niu Y."/>
            <person name="Chen S."/>
            <person name="Feng W."/>
        </authorList>
    </citation>
    <scope>NUCLEOTIDE SEQUENCE [LARGE SCALE GENOMIC DNA]</scope>
    <source>
        <strain evidence="3">DH-2019</strain>
    </source>
</reference>
<dbReference type="Pfam" id="PF02704">
    <property type="entry name" value="GASA"/>
    <property type="match status" value="1"/>
</dbReference>
<dbReference type="EMBL" id="JABTTQ020000004">
    <property type="protein sequence ID" value="KAK6159541.1"/>
    <property type="molecule type" value="Genomic_DNA"/>
</dbReference>
<comment type="similarity">
    <text evidence="1">Belongs to the GASA family.</text>
</comment>
<proteinExistence type="inferred from homology"/>
<evidence type="ECO:0000313" key="4">
    <source>
        <dbReference type="Proteomes" id="UP001318860"/>
    </source>
</evidence>
<evidence type="ECO:0000313" key="3">
    <source>
        <dbReference type="EMBL" id="KAK6159541.1"/>
    </source>
</evidence>
<feature type="chain" id="PRO_5046503160" evidence="2">
    <location>
        <begin position="24"/>
        <end position="100"/>
    </location>
</feature>
<keyword evidence="4" id="KW-1185">Reference proteome</keyword>
<evidence type="ECO:0000256" key="2">
    <source>
        <dbReference type="SAM" id="SignalP"/>
    </source>
</evidence>
<protein>
    <submittedName>
        <fullName evidence="3">Uncharacterized protein</fullName>
    </submittedName>
</protein>
<dbReference type="InterPro" id="IPR003854">
    <property type="entry name" value="GASA"/>
</dbReference>
<sequence length="100" mass="10634">MAIPKVLIASIFLFLMVLDGVQAIQTNQVTSNAMYTPQKIDCGGACAVRCKLSGRPNLCKRACGTCCARCNCVPPGTYGNTQACPCYAKLTTRGNKPKCP</sequence>
<comment type="caution">
    <text evidence="3">The sequence shown here is derived from an EMBL/GenBank/DDBJ whole genome shotgun (WGS) entry which is preliminary data.</text>
</comment>
<name>A0ABR0XKM2_REHGL</name>
<evidence type="ECO:0000256" key="1">
    <source>
        <dbReference type="ARBA" id="ARBA00010582"/>
    </source>
</evidence>
<gene>
    <name evidence="3" type="ORF">DH2020_006855</name>
</gene>
<dbReference type="Proteomes" id="UP001318860">
    <property type="component" value="Unassembled WGS sequence"/>
</dbReference>